<comment type="caution">
    <text evidence="3">The sequence shown here is derived from an EMBL/GenBank/DDBJ whole genome shotgun (WGS) entry which is preliminary data.</text>
</comment>
<proteinExistence type="predicted"/>
<organism evidence="3 4">
    <name type="scientific">Roseovarius bejariae</name>
    <dbReference type="NCBI Taxonomy" id="2576383"/>
    <lineage>
        <taxon>Bacteria</taxon>
        <taxon>Pseudomonadati</taxon>
        <taxon>Pseudomonadota</taxon>
        <taxon>Alphaproteobacteria</taxon>
        <taxon>Rhodobacterales</taxon>
        <taxon>Roseobacteraceae</taxon>
        <taxon>Roseovarius</taxon>
    </lineage>
</organism>
<name>A0A844D1G5_9RHOB</name>
<gene>
    <name evidence="3" type="ORF">FDP25_09650</name>
</gene>
<feature type="transmembrane region" description="Helical" evidence="1">
    <location>
        <begin position="44"/>
        <end position="65"/>
    </location>
</feature>
<dbReference type="CDD" id="cd06259">
    <property type="entry name" value="YdcF-like"/>
    <property type="match status" value="1"/>
</dbReference>
<dbReference type="AlphaFoldDB" id="A0A844D1G5"/>
<dbReference type="Gene3D" id="3.40.50.620">
    <property type="entry name" value="HUPs"/>
    <property type="match status" value="1"/>
</dbReference>
<evidence type="ECO:0000256" key="1">
    <source>
        <dbReference type="SAM" id="Phobius"/>
    </source>
</evidence>
<keyword evidence="1" id="KW-1133">Transmembrane helix</keyword>
<dbReference type="InterPro" id="IPR014729">
    <property type="entry name" value="Rossmann-like_a/b/a_fold"/>
</dbReference>
<reference evidence="3 4" key="1">
    <citation type="submission" date="2019-05" db="EMBL/GenBank/DDBJ databases">
        <title>Roseovarius bejariae sp. nov., a moderately halophylic bacterium isolated from a saline soil in Rambla Salada (Murcia).</title>
        <authorList>
            <person name="Castro D.J."/>
            <person name="Gomez-Altuve A."/>
            <person name="Reina J.C."/>
            <person name="Rodriguez M."/>
            <person name="Sampedro I."/>
            <person name="Llamas I."/>
            <person name="Martinez-Checa F."/>
        </authorList>
    </citation>
    <scope>NUCLEOTIDE SEQUENCE [LARGE SCALE GENOMIC DNA]</scope>
    <source>
        <strain evidence="3 4">A21</strain>
    </source>
</reference>
<evidence type="ECO:0000259" key="2">
    <source>
        <dbReference type="Pfam" id="PF02698"/>
    </source>
</evidence>
<keyword evidence="1" id="KW-0812">Transmembrane</keyword>
<dbReference type="PANTHER" id="PTHR30336">
    <property type="entry name" value="INNER MEMBRANE PROTEIN, PROBABLE PERMEASE"/>
    <property type="match status" value="1"/>
</dbReference>
<dbReference type="InterPro" id="IPR051599">
    <property type="entry name" value="Cell_Envelope_Assoc"/>
</dbReference>
<dbReference type="Pfam" id="PF02698">
    <property type="entry name" value="DUF218"/>
    <property type="match status" value="1"/>
</dbReference>
<dbReference type="GO" id="GO:0005886">
    <property type="term" value="C:plasma membrane"/>
    <property type="evidence" value="ECO:0007669"/>
    <property type="project" value="TreeGrafter"/>
</dbReference>
<evidence type="ECO:0000313" key="3">
    <source>
        <dbReference type="EMBL" id="MRU15693.1"/>
    </source>
</evidence>
<feature type="domain" description="DUF218" evidence="2">
    <location>
        <begin position="84"/>
        <end position="248"/>
    </location>
</feature>
<keyword evidence="1" id="KW-0472">Membrane</keyword>
<evidence type="ECO:0000313" key="4">
    <source>
        <dbReference type="Proteomes" id="UP000564704"/>
    </source>
</evidence>
<dbReference type="EMBL" id="SZWE01000001">
    <property type="protein sequence ID" value="MRU15693.1"/>
    <property type="molecule type" value="Genomic_DNA"/>
</dbReference>
<dbReference type="Proteomes" id="UP000564704">
    <property type="component" value="Unassembled WGS sequence"/>
</dbReference>
<keyword evidence="4" id="KW-1185">Reference proteome</keyword>
<sequence length="272" mass="29747">MDTVFFVFSKIVWALLRPETLFLLVLFLSWGLTWLGRNSAAKRTLGLTVSGLVLVAVFPLADLLMGPLERRFVVQPTVQNVSRIIVLGGSEVPDLTLAWNQAQINEAGERYLAGISLANRFPEADLVFSGGSGALVSSELREAGIAEMIFLSAGIALDRLYIESASRNTAENARNTLTLFQDVPQGQILLVTSAAHMPRAIASFCTAGWQNLVAWPVDFRSGAFWDRVGWNLAGNLEDLNKGAKEWIGLLAYRWTGRISAGFEQGCGQETLE</sequence>
<dbReference type="RefSeq" id="WP_154151187.1">
    <property type="nucleotide sequence ID" value="NZ_SZWE01000001.1"/>
</dbReference>
<dbReference type="PANTHER" id="PTHR30336:SF4">
    <property type="entry name" value="ENVELOPE BIOGENESIS FACTOR ELYC"/>
    <property type="match status" value="1"/>
</dbReference>
<dbReference type="GO" id="GO:0000270">
    <property type="term" value="P:peptidoglycan metabolic process"/>
    <property type="evidence" value="ECO:0007669"/>
    <property type="project" value="TreeGrafter"/>
</dbReference>
<dbReference type="OrthoDB" id="9809813at2"/>
<protein>
    <submittedName>
        <fullName evidence="3">YdcF family protein</fullName>
    </submittedName>
</protein>
<dbReference type="InterPro" id="IPR003848">
    <property type="entry name" value="DUF218"/>
</dbReference>
<accession>A0A844D1G5</accession>
<feature type="transmembrane region" description="Helical" evidence="1">
    <location>
        <begin position="20"/>
        <end position="37"/>
    </location>
</feature>
<dbReference type="GO" id="GO:0043164">
    <property type="term" value="P:Gram-negative-bacterium-type cell wall biogenesis"/>
    <property type="evidence" value="ECO:0007669"/>
    <property type="project" value="TreeGrafter"/>
</dbReference>